<gene>
    <name evidence="7" type="ORF">JHE00_04915</name>
</gene>
<evidence type="ECO:0000256" key="1">
    <source>
        <dbReference type="ARBA" id="ARBA00009080"/>
    </source>
</evidence>
<dbReference type="PANTHER" id="PTHR43060:SF15">
    <property type="entry name" value="3-HYDROXYISOBUTYRATE DEHYDROGENASE-LIKE 1, MITOCHONDRIAL-RELATED"/>
    <property type="match status" value="1"/>
</dbReference>
<dbReference type="AlphaFoldDB" id="A0A934QNV1"/>
<accession>A0A934QNV1</accession>
<dbReference type="SUPFAM" id="SSF51735">
    <property type="entry name" value="NAD(P)-binding Rossmann-fold domains"/>
    <property type="match status" value="1"/>
</dbReference>
<dbReference type="GO" id="GO:0051287">
    <property type="term" value="F:NAD binding"/>
    <property type="evidence" value="ECO:0007669"/>
    <property type="project" value="InterPro"/>
</dbReference>
<proteinExistence type="inferred from homology"/>
<keyword evidence="8" id="KW-1185">Reference proteome</keyword>
<evidence type="ECO:0000256" key="2">
    <source>
        <dbReference type="ARBA" id="ARBA00023002"/>
    </source>
</evidence>
<dbReference type="Pfam" id="PF14833">
    <property type="entry name" value="NAD_binding_11"/>
    <property type="match status" value="1"/>
</dbReference>
<keyword evidence="2" id="KW-0560">Oxidoreductase</keyword>
<dbReference type="SUPFAM" id="SSF48179">
    <property type="entry name" value="6-phosphogluconate dehydrogenase C-terminal domain-like"/>
    <property type="match status" value="1"/>
</dbReference>
<feature type="domain" description="3-hydroxyisobutyrate dehydrogenase-like NAD-binding" evidence="6">
    <location>
        <begin position="163"/>
        <end position="283"/>
    </location>
</feature>
<dbReference type="RefSeq" id="WP_200315142.1">
    <property type="nucleotide sequence ID" value="NZ_JAENJH010000001.1"/>
</dbReference>
<evidence type="ECO:0000313" key="7">
    <source>
        <dbReference type="EMBL" id="MBK1783660.1"/>
    </source>
</evidence>
<reference evidence="7" key="1">
    <citation type="submission" date="2020-12" db="EMBL/GenBank/DDBJ databases">
        <title>Prauserella sp. ASG 168, a novel actinomycete isolated from cave rock.</title>
        <authorList>
            <person name="Suriyachadkun C."/>
        </authorList>
    </citation>
    <scope>NUCLEOTIDE SEQUENCE</scope>
    <source>
        <strain evidence="7">ASG 168</strain>
    </source>
</reference>
<dbReference type="InterPro" id="IPR015815">
    <property type="entry name" value="HIBADH-related"/>
</dbReference>
<evidence type="ECO:0000313" key="8">
    <source>
        <dbReference type="Proteomes" id="UP000635245"/>
    </source>
</evidence>
<dbReference type="InterPro" id="IPR006115">
    <property type="entry name" value="6PGDH_NADP-bd"/>
</dbReference>
<protein>
    <submittedName>
        <fullName evidence="7">NAD(P)-dependent oxidoreductase</fullName>
    </submittedName>
</protein>
<dbReference type="InterPro" id="IPR036291">
    <property type="entry name" value="NAD(P)-bd_dom_sf"/>
</dbReference>
<dbReference type="InterPro" id="IPR008927">
    <property type="entry name" value="6-PGluconate_DH-like_C_sf"/>
</dbReference>
<dbReference type="Gene3D" id="1.10.1040.10">
    <property type="entry name" value="N-(1-d-carboxylethyl)-l-norvaline Dehydrogenase, domain 2"/>
    <property type="match status" value="1"/>
</dbReference>
<sequence>MVSKIGFIGAGNMGGAVARRLAGGGHDVHVYDLSPAAVQSCEQAGAVAAGSASAAVHDADVVFTSLPMPEHVLATWTRLAPELAEGAIAVDVSTIDPGTVELATAAVGEHGHPFVTCALGKTPAAAERGEIPLFVGGPGDAVSALRPLFERIGEATHRFESAGAAAMFKLISNLVGMTNVAVLAEGYVLARAAGITPEQFGAALADTGAASFQSQVRLPWLMAGDYEARFGVELAAKDVRLALDAGARQGIPSPVAAQGLAQLLSAVAHGYGGQDAVAVAKVLDPDGKLLGTTDD</sequence>
<organism evidence="7 8">
    <name type="scientific">Prauserella cavernicola</name>
    <dbReference type="NCBI Taxonomy" id="2800127"/>
    <lineage>
        <taxon>Bacteria</taxon>
        <taxon>Bacillati</taxon>
        <taxon>Actinomycetota</taxon>
        <taxon>Actinomycetes</taxon>
        <taxon>Pseudonocardiales</taxon>
        <taxon>Pseudonocardiaceae</taxon>
        <taxon>Prauserella</taxon>
    </lineage>
</organism>
<dbReference type="PANTHER" id="PTHR43060">
    <property type="entry name" value="3-HYDROXYISOBUTYRATE DEHYDROGENASE-LIKE 1, MITOCHONDRIAL-RELATED"/>
    <property type="match status" value="1"/>
</dbReference>
<keyword evidence="3" id="KW-0520">NAD</keyword>
<dbReference type="InterPro" id="IPR029154">
    <property type="entry name" value="HIBADH-like_NADP-bd"/>
</dbReference>
<dbReference type="GO" id="GO:0050661">
    <property type="term" value="F:NADP binding"/>
    <property type="evidence" value="ECO:0007669"/>
    <property type="project" value="InterPro"/>
</dbReference>
<feature type="active site" evidence="4">
    <location>
        <position position="169"/>
    </location>
</feature>
<dbReference type="Pfam" id="PF03446">
    <property type="entry name" value="NAD_binding_2"/>
    <property type="match status" value="1"/>
</dbReference>
<dbReference type="GO" id="GO:0016491">
    <property type="term" value="F:oxidoreductase activity"/>
    <property type="evidence" value="ECO:0007669"/>
    <property type="project" value="UniProtKB-KW"/>
</dbReference>
<dbReference type="PIRSF" id="PIRSF000103">
    <property type="entry name" value="HIBADH"/>
    <property type="match status" value="1"/>
</dbReference>
<comment type="similarity">
    <text evidence="1">Belongs to the HIBADH-related family.</text>
</comment>
<dbReference type="Proteomes" id="UP000635245">
    <property type="component" value="Unassembled WGS sequence"/>
</dbReference>
<dbReference type="EMBL" id="JAENJH010000001">
    <property type="protein sequence ID" value="MBK1783660.1"/>
    <property type="molecule type" value="Genomic_DNA"/>
</dbReference>
<dbReference type="InterPro" id="IPR013328">
    <property type="entry name" value="6PGD_dom2"/>
</dbReference>
<comment type="caution">
    <text evidence="7">The sequence shown here is derived from an EMBL/GenBank/DDBJ whole genome shotgun (WGS) entry which is preliminary data.</text>
</comment>
<evidence type="ECO:0000259" key="6">
    <source>
        <dbReference type="Pfam" id="PF14833"/>
    </source>
</evidence>
<name>A0A934QNV1_9PSEU</name>
<evidence type="ECO:0000256" key="4">
    <source>
        <dbReference type="PIRSR" id="PIRSR000103-1"/>
    </source>
</evidence>
<evidence type="ECO:0000259" key="5">
    <source>
        <dbReference type="Pfam" id="PF03446"/>
    </source>
</evidence>
<evidence type="ECO:0000256" key="3">
    <source>
        <dbReference type="ARBA" id="ARBA00023027"/>
    </source>
</evidence>
<feature type="domain" description="6-phosphogluconate dehydrogenase NADP-binding" evidence="5">
    <location>
        <begin position="4"/>
        <end position="155"/>
    </location>
</feature>
<dbReference type="Gene3D" id="3.40.50.720">
    <property type="entry name" value="NAD(P)-binding Rossmann-like Domain"/>
    <property type="match status" value="1"/>
</dbReference>